<dbReference type="OrthoDB" id="9816431at2"/>
<dbReference type="PROSITE" id="PS50977">
    <property type="entry name" value="HTH_TETR_2"/>
    <property type="match status" value="1"/>
</dbReference>
<dbReference type="SUPFAM" id="SSF46689">
    <property type="entry name" value="Homeodomain-like"/>
    <property type="match status" value="1"/>
</dbReference>
<dbReference type="PRINTS" id="PR00455">
    <property type="entry name" value="HTHTETR"/>
</dbReference>
<gene>
    <name evidence="6" type="ORF">E0493_14390</name>
</gene>
<dbReference type="PANTHER" id="PTHR30055:SF146">
    <property type="entry name" value="HTH-TYPE TRANSCRIPTIONAL DUAL REGULATOR CECR"/>
    <property type="match status" value="1"/>
</dbReference>
<feature type="DNA-binding region" description="H-T-H motif" evidence="4">
    <location>
        <begin position="34"/>
        <end position="53"/>
    </location>
</feature>
<dbReference type="GO" id="GO:0003700">
    <property type="term" value="F:DNA-binding transcription factor activity"/>
    <property type="evidence" value="ECO:0007669"/>
    <property type="project" value="TreeGrafter"/>
</dbReference>
<dbReference type="EMBL" id="SNVJ01000012">
    <property type="protein sequence ID" value="MXP64537.1"/>
    <property type="molecule type" value="Genomic_DNA"/>
</dbReference>
<reference evidence="6 7" key="1">
    <citation type="submission" date="2019-03" db="EMBL/GenBank/DDBJ databases">
        <title>Roseomonas sp. a novel Roseomonas species isolated from Sea whip Gorgonian.</title>
        <authorList>
            <person name="Li F."/>
            <person name="Pan X."/>
            <person name="Huang S."/>
            <person name="Li Z."/>
            <person name="Meng B."/>
        </authorList>
    </citation>
    <scope>NUCLEOTIDE SEQUENCE [LARGE SCALE GENOMIC DNA]</scope>
    <source>
        <strain evidence="6 7">M0104</strain>
    </source>
</reference>
<dbReference type="Gene3D" id="1.10.357.10">
    <property type="entry name" value="Tetracycline Repressor, domain 2"/>
    <property type="match status" value="1"/>
</dbReference>
<dbReference type="InterPro" id="IPR009057">
    <property type="entry name" value="Homeodomain-like_sf"/>
</dbReference>
<evidence type="ECO:0000259" key="5">
    <source>
        <dbReference type="PROSITE" id="PS50977"/>
    </source>
</evidence>
<dbReference type="InterPro" id="IPR039536">
    <property type="entry name" value="TetR_C_Proteobacteria"/>
</dbReference>
<dbReference type="Proteomes" id="UP000460715">
    <property type="component" value="Unassembled WGS sequence"/>
</dbReference>
<dbReference type="InterPro" id="IPR036271">
    <property type="entry name" value="Tet_transcr_reg_TetR-rel_C_sf"/>
</dbReference>
<evidence type="ECO:0000256" key="4">
    <source>
        <dbReference type="PROSITE-ProRule" id="PRU00335"/>
    </source>
</evidence>
<dbReference type="Pfam" id="PF14246">
    <property type="entry name" value="TetR_C_7"/>
    <property type="match status" value="1"/>
</dbReference>
<keyword evidence="3" id="KW-0804">Transcription</keyword>
<dbReference type="GO" id="GO:0000976">
    <property type="term" value="F:transcription cis-regulatory region binding"/>
    <property type="evidence" value="ECO:0007669"/>
    <property type="project" value="TreeGrafter"/>
</dbReference>
<dbReference type="PANTHER" id="PTHR30055">
    <property type="entry name" value="HTH-TYPE TRANSCRIPTIONAL REGULATOR RUTR"/>
    <property type="match status" value="1"/>
</dbReference>
<dbReference type="FunFam" id="1.10.10.60:FF:000141">
    <property type="entry name" value="TetR family transcriptional regulator"/>
    <property type="match status" value="1"/>
</dbReference>
<protein>
    <submittedName>
        <fullName evidence="6">TetR/AcrR family transcriptional regulator</fullName>
    </submittedName>
</protein>
<feature type="domain" description="HTH tetR-type" evidence="5">
    <location>
        <begin position="11"/>
        <end position="71"/>
    </location>
</feature>
<organism evidence="6 7">
    <name type="scientific">Teichococcus coralli</name>
    <dbReference type="NCBI Taxonomy" id="2545983"/>
    <lineage>
        <taxon>Bacteria</taxon>
        <taxon>Pseudomonadati</taxon>
        <taxon>Pseudomonadota</taxon>
        <taxon>Alphaproteobacteria</taxon>
        <taxon>Acetobacterales</taxon>
        <taxon>Roseomonadaceae</taxon>
        <taxon>Roseomonas</taxon>
    </lineage>
</organism>
<keyword evidence="1" id="KW-0805">Transcription regulation</keyword>
<dbReference type="PROSITE" id="PS01081">
    <property type="entry name" value="HTH_TETR_1"/>
    <property type="match status" value="1"/>
</dbReference>
<dbReference type="Pfam" id="PF00440">
    <property type="entry name" value="TetR_N"/>
    <property type="match status" value="1"/>
</dbReference>
<dbReference type="RefSeq" id="WP_160937784.1">
    <property type="nucleotide sequence ID" value="NZ_SNVJ01000012.1"/>
</dbReference>
<dbReference type="Gene3D" id="1.10.10.60">
    <property type="entry name" value="Homeodomain-like"/>
    <property type="match status" value="1"/>
</dbReference>
<evidence type="ECO:0000313" key="7">
    <source>
        <dbReference type="Proteomes" id="UP000460715"/>
    </source>
</evidence>
<evidence type="ECO:0000256" key="2">
    <source>
        <dbReference type="ARBA" id="ARBA00023125"/>
    </source>
</evidence>
<dbReference type="InterPro" id="IPR023772">
    <property type="entry name" value="DNA-bd_HTH_TetR-type_CS"/>
</dbReference>
<accession>A0A845BGS3</accession>
<evidence type="ECO:0000256" key="3">
    <source>
        <dbReference type="ARBA" id="ARBA00023163"/>
    </source>
</evidence>
<name>A0A845BGS3_9PROT</name>
<evidence type="ECO:0000256" key="1">
    <source>
        <dbReference type="ARBA" id="ARBA00023015"/>
    </source>
</evidence>
<keyword evidence="7" id="KW-1185">Reference proteome</keyword>
<proteinExistence type="predicted"/>
<keyword evidence="2 4" id="KW-0238">DNA-binding</keyword>
<dbReference type="AlphaFoldDB" id="A0A845BGS3"/>
<dbReference type="InterPro" id="IPR001647">
    <property type="entry name" value="HTH_TetR"/>
</dbReference>
<dbReference type="InterPro" id="IPR050109">
    <property type="entry name" value="HTH-type_TetR-like_transc_reg"/>
</dbReference>
<comment type="caution">
    <text evidence="6">The sequence shown here is derived from an EMBL/GenBank/DDBJ whole genome shotgun (WGS) entry which is preliminary data.</text>
</comment>
<sequence length="213" mass="22960">MSHAAEAPEFSPKRRAIVDAAAALFMAEGFGAVSMDAVARAAQVSKATLYAHFPGKEALFLEIIGSNCRKMQAMMDVALSASGLTLEGALTELGQQWLRFLLRREVRALHRVVIGEGVRFPHLARDFYAGGPQSVRRWLAGWLASQQQAGQLQADIDLLLVAEQFLSLLRGDLFLRATLGLVTEGEEDEIAALAARAAQAIVRLYGTVPDGAA</sequence>
<dbReference type="SUPFAM" id="SSF48498">
    <property type="entry name" value="Tetracyclin repressor-like, C-terminal domain"/>
    <property type="match status" value="1"/>
</dbReference>
<evidence type="ECO:0000313" key="6">
    <source>
        <dbReference type="EMBL" id="MXP64537.1"/>
    </source>
</evidence>